<evidence type="ECO:0000256" key="14">
    <source>
        <dbReference type="ARBA" id="ARBA00023204"/>
    </source>
</evidence>
<keyword evidence="14 17" id="KW-0234">DNA repair</keyword>
<evidence type="ECO:0000256" key="9">
    <source>
        <dbReference type="ARBA" id="ARBA00022801"/>
    </source>
</evidence>
<evidence type="ECO:0000256" key="11">
    <source>
        <dbReference type="ARBA" id="ARBA00022839"/>
    </source>
</evidence>
<dbReference type="InterPro" id="IPR049125">
    <property type="entry name" value="FAN1-like_WH"/>
</dbReference>
<dbReference type="PANTHER" id="PTHR15749">
    <property type="entry name" value="FANCONI-ASSOCIATED NUCLEASE 1"/>
    <property type="match status" value="1"/>
</dbReference>
<dbReference type="SMART" id="SM00990">
    <property type="entry name" value="VRR_NUC"/>
    <property type="match status" value="1"/>
</dbReference>
<keyword evidence="13" id="KW-0175">Coiled coil</keyword>
<keyword evidence="6" id="KW-0255">Endonuclease</keyword>
<feature type="compositionally biased region" description="Basic residues" evidence="18">
    <location>
        <begin position="944"/>
        <end position="954"/>
    </location>
</feature>
<comment type="catalytic activity">
    <reaction evidence="1 17">
        <text>Hydrolytically removes 5'-nucleotides successively from the 3'-hydroxy termini of 3'-hydroxy-terminated oligonucleotides.</text>
        <dbReference type="EC" id="3.1.4.1"/>
    </reaction>
</comment>
<dbReference type="GO" id="GO:0004528">
    <property type="term" value="F:phosphodiesterase I activity"/>
    <property type="evidence" value="ECO:0007669"/>
    <property type="project" value="UniProtKB-EC"/>
</dbReference>
<dbReference type="AlphaFoldDB" id="A0A1X6NAE2"/>
<dbReference type="GO" id="GO:0070336">
    <property type="term" value="F:flap-structured DNA binding"/>
    <property type="evidence" value="ECO:0007669"/>
    <property type="project" value="TreeGrafter"/>
</dbReference>
<dbReference type="GO" id="GO:0008409">
    <property type="term" value="F:5'-3' exonuclease activity"/>
    <property type="evidence" value="ECO:0007669"/>
    <property type="project" value="TreeGrafter"/>
</dbReference>
<dbReference type="Gene3D" id="3.40.1350.10">
    <property type="match status" value="1"/>
</dbReference>
<evidence type="ECO:0000313" key="20">
    <source>
        <dbReference type="EMBL" id="OSX65618.1"/>
    </source>
</evidence>
<feature type="domain" description="VRR-NUC" evidence="19">
    <location>
        <begin position="735"/>
        <end position="851"/>
    </location>
</feature>
<dbReference type="InterPro" id="IPR014883">
    <property type="entry name" value="VRR_NUC"/>
</dbReference>
<dbReference type="RefSeq" id="XP_024342412.1">
    <property type="nucleotide sequence ID" value="XM_024482626.1"/>
</dbReference>
<feature type="compositionally biased region" description="Basic and acidic residues" evidence="18">
    <location>
        <begin position="920"/>
        <end position="929"/>
    </location>
</feature>
<dbReference type="Pfam" id="PF08774">
    <property type="entry name" value="VRR_NUC"/>
    <property type="match status" value="1"/>
</dbReference>
<evidence type="ECO:0000259" key="19">
    <source>
        <dbReference type="SMART" id="SM00990"/>
    </source>
</evidence>
<dbReference type="GO" id="GO:0017108">
    <property type="term" value="F:5'-flap endonuclease activity"/>
    <property type="evidence" value="ECO:0007669"/>
    <property type="project" value="TreeGrafter"/>
</dbReference>
<comment type="cofactor">
    <cofactor evidence="17">
        <name>Mg(2+)</name>
        <dbReference type="ChEBI" id="CHEBI:18420"/>
    </cofactor>
    <cofactor evidence="17">
        <name>Mn(2+)</name>
        <dbReference type="ChEBI" id="CHEBI:29035"/>
    </cofactor>
</comment>
<keyword evidence="9 17" id="KW-0378">Hydrolase</keyword>
<reference evidence="20 21" key="1">
    <citation type="submission" date="2017-04" db="EMBL/GenBank/DDBJ databases">
        <title>Genome Sequence of the Model Brown-Rot Fungus Postia placenta SB12.</title>
        <authorList>
            <consortium name="DOE Joint Genome Institute"/>
            <person name="Gaskell J."/>
            <person name="Kersten P."/>
            <person name="Larrondo L.F."/>
            <person name="Canessa P."/>
            <person name="Martinez D."/>
            <person name="Hibbett D."/>
            <person name="Schmoll M."/>
            <person name="Kubicek C.P."/>
            <person name="Martinez A.T."/>
            <person name="Yadav J."/>
            <person name="Master E."/>
            <person name="Magnuson J.K."/>
            <person name="James T."/>
            <person name="Yaver D."/>
            <person name="Berka R."/>
            <person name="Labutti K."/>
            <person name="Lipzen A."/>
            <person name="Aerts A."/>
            <person name="Barry K."/>
            <person name="Henrissat B."/>
            <person name="Blanchette R."/>
            <person name="Grigoriev I."/>
            <person name="Cullen D."/>
        </authorList>
    </citation>
    <scope>NUCLEOTIDE SEQUENCE [LARGE SCALE GENOMIC DNA]</scope>
    <source>
        <strain evidence="20 21">MAD-698-R-SB12</strain>
    </source>
</reference>
<dbReference type="Pfam" id="PF21170">
    <property type="entry name" value="FAN1_TPR"/>
    <property type="match status" value="1"/>
</dbReference>
<evidence type="ECO:0000256" key="10">
    <source>
        <dbReference type="ARBA" id="ARBA00022833"/>
    </source>
</evidence>
<evidence type="ECO:0000256" key="12">
    <source>
        <dbReference type="ARBA" id="ARBA00022842"/>
    </source>
</evidence>
<dbReference type="InterPro" id="IPR049126">
    <property type="entry name" value="FAN1-like_TPR"/>
</dbReference>
<evidence type="ECO:0000256" key="8">
    <source>
        <dbReference type="ARBA" id="ARBA00022771"/>
    </source>
</evidence>
<dbReference type="STRING" id="670580.A0A1X6NAE2"/>
<evidence type="ECO:0000256" key="2">
    <source>
        <dbReference type="ARBA" id="ARBA00004123"/>
    </source>
</evidence>
<feature type="compositionally biased region" description="Basic residues" evidence="18">
    <location>
        <begin position="860"/>
        <end position="878"/>
    </location>
</feature>
<dbReference type="InterPro" id="IPR033315">
    <property type="entry name" value="Fan1-like"/>
</dbReference>
<evidence type="ECO:0000256" key="3">
    <source>
        <dbReference type="ARBA" id="ARBA00005533"/>
    </source>
</evidence>
<dbReference type="OrthoDB" id="76364at2759"/>
<gene>
    <name evidence="20" type="ORF">POSPLADRAFT_1073597</name>
</gene>
<keyword evidence="7 17" id="KW-0227">DNA damage</keyword>
<name>A0A1X6NAE2_9APHY</name>
<evidence type="ECO:0000256" key="15">
    <source>
        <dbReference type="ARBA" id="ARBA00023211"/>
    </source>
</evidence>
<dbReference type="Pfam" id="PF21315">
    <property type="entry name" value="FAN1_HTH"/>
    <property type="match status" value="1"/>
</dbReference>
<evidence type="ECO:0000256" key="17">
    <source>
        <dbReference type="RuleBase" id="RU365033"/>
    </source>
</evidence>
<evidence type="ECO:0000256" key="1">
    <source>
        <dbReference type="ARBA" id="ARBA00000983"/>
    </source>
</evidence>
<keyword evidence="16 17" id="KW-0539">Nucleus</keyword>
<proteinExistence type="inferred from homology"/>
<dbReference type="EMBL" id="KZ110593">
    <property type="protein sequence ID" value="OSX65618.1"/>
    <property type="molecule type" value="Genomic_DNA"/>
</dbReference>
<keyword evidence="5 17" id="KW-0479">Metal-binding</keyword>
<dbReference type="GeneID" id="36327575"/>
<evidence type="ECO:0000256" key="7">
    <source>
        <dbReference type="ARBA" id="ARBA00022763"/>
    </source>
</evidence>
<evidence type="ECO:0000256" key="16">
    <source>
        <dbReference type="ARBA" id="ARBA00023242"/>
    </source>
</evidence>
<keyword evidence="11" id="KW-0269">Exonuclease</keyword>
<dbReference type="GO" id="GO:0008270">
    <property type="term" value="F:zinc ion binding"/>
    <property type="evidence" value="ECO:0007669"/>
    <property type="project" value="UniProtKB-KW"/>
</dbReference>
<keyword evidence="10" id="KW-0862">Zinc</keyword>
<dbReference type="EC" id="3.1.4.1" evidence="17"/>
<accession>A0A1X6NAE2</accession>
<comment type="subcellular location">
    <subcellularLocation>
        <location evidence="2 17">Nucleus</location>
    </subcellularLocation>
</comment>
<evidence type="ECO:0000256" key="6">
    <source>
        <dbReference type="ARBA" id="ARBA00022759"/>
    </source>
</evidence>
<keyword evidence="4 17" id="KW-0540">Nuclease</keyword>
<dbReference type="Proteomes" id="UP000194127">
    <property type="component" value="Unassembled WGS sequence"/>
</dbReference>
<dbReference type="InterPro" id="IPR011856">
    <property type="entry name" value="tRNA_endonuc-like_dom_sf"/>
</dbReference>
<evidence type="ECO:0000256" key="4">
    <source>
        <dbReference type="ARBA" id="ARBA00022722"/>
    </source>
</evidence>
<dbReference type="FunFam" id="3.40.1350.10:FF:000004">
    <property type="entry name" value="Fanconi-associated nuclease"/>
    <property type="match status" value="1"/>
</dbReference>
<evidence type="ECO:0000256" key="5">
    <source>
        <dbReference type="ARBA" id="ARBA00022723"/>
    </source>
</evidence>
<evidence type="ECO:0000256" key="18">
    <source>
        <dbReference type="SAM" id="MobiDB-lite"/>
    </source>
</evidence>
<dbReference type="InterPro" id="IPR049132">
    <property type="entry name" value="FAN1-like_euk"/>
</dbReference>
<keyword evidence="15 17" id="KW-0464">Manganese</keyword>
<sequence length="954" mass="108505">MVCVSPPANAAEKLVFGYVRHSLSTADEREGEPNMSSEEDDITIGEKEWGESMYVTLFEEMLQEVFTHEGYLFCAEEIKCLMDYNTLSYGGRYLLIRLCLRKADTWFRLNKLKYERELGDKIKSAIHELCGLHNPSPKEIKIKVEEPEVIDLVDERERPQAGPSRLPKQEPQPCKLEGPDYSTFALDESHADLRELLECLGLDELKNIAKQMKLKTSGHHGRRDELMNALLASTSAQRTLPFASPIPAKGKGKGRADRLIQTTLSFGIEGRRTQADRLREIVIKHLGKCVKLKEDVVKLVRRVNLVYLRSTQSTPSILTPSILSRAKKRSYAEYNHALEIEAEVDALLEGPGLVTGARARSTASKTPGPLMQRFKTPITPRKDLDIHASVSPRSTRSRVKSSHLDELDDSRSLFNESSVDTSADTPRRQAAWAVRCILDDVYPRWQDMVSTKGECDRPQSLIRFESGHILTRVVCKGTYALGTLKEHERELGVLEALLAQRRWRRGRRGRWHERRALILMTHMGKSDRIYRLAMDAVTEALMDEDTHIVFRPKLERRLTTLEKRLSVPENDRHICQGKLDKPDEVSISGVRVRHSATSLVLDRTCRVNNPPVLVKDEKPGLTQLALPWLSQKPDVREPETTMAKATGKSIWRGRENEEVNVETLALQHYEEQGYKGFHCEGRIVSTLFGLLFWDVIFASVPGAFETPYQAAPLDIAEDTFYHSRKEVADRLLVRLREGAAEEILERVHNEHAEKKTWCVGVRWEMFEKQDLLDIVKCLGGPALEVICRLLCEDYAGRVGGVPDLIIWNVEAKECKFVEVKGPGDKLQENQKVWIDVLLQAGIPVEVCHVFEEEEQDPLSRKRKAKTKTNAKSRKRPRRLSSPADERPIVESEGEEEIDYSQLDKHDDDDDKESSLPPVTPERRPPRKLMEVIITSSPSTSGSPTKKRRIMSPEI</sequence>
<dbReference type="GO" id="GO:0005634">
    <property type="term" value="C:nucleus"/>
    <property type="evidence" value="ECO:0007669"/>
    <property type="project" value="UniProtKB-SubCell"/>
</dbReference>
<keyword evidence="12 17" id="KW-0460">Magnesium</keyword>
<feature type="compositionally biased region" description="Low complexity" evidence="18">
    <location>
        <begin position="934"/>
        <end position="943"/>
    </location>
</feature>
<evidence type="ECO:0000313" key="21">
    <source>
        <dbReference type="Proteomes" id="UP000194127"/>
    </source>
</evidence>
<dbReference type="PANTHER" id="PTHR15749:SF4">
    <property type="entry name" value="FANCONI-ASSOCIATED NUCLEASE 1"/>
    <property type="match status" value="1"/>
</dbReference>
<keyword evidence="8" id="KW-0863">Zinc-finger</keyword>
<dbReference type="GO" id="GO:0036297">
    <property type="term" value="P:interstrand cross-link repair"/>
    <property type="evidence" value="ECO:0007669"/>
    <property type="project" value="InterPro"/>
</dbReference>
<keyword evidence="21" id="KW-1185">Reference proteome</keyword>
<organism evidence="20 21">
    <name type="scientific">Postia placenta MAD-698-R-SB12</name>
    <dbReference type="NCBI Taxonomy" id="670580"/>
    <lineage>
        <taxon>Eukaryota</taxon>
        <taxon>Fungi</taxon>
        <taxon>Dikarya</taxon>
        <taxon>Basidiomycota</taxon>
        <taxon>Agaricomycotina</taxon>
        <taxon>Agaricomycetes</taxon>
        <taxon>Polyporales</taxon>
        <taxon>Adustoporiaceae</taxon>
        <taxon>Rhodonia</taxon>
    </lineage>
</organism>
<dbReference type="CDD" id="cd22326">
    <property type="entry name" value="FAN1-like"/>
    <property type="match status" value="1"/>
</dbReference>
<evidence type="ECO:0000256" key="13">
    <source>
        <dbReference type="ARBA" id="ARBA00023054"/>
    </source>
</evidence>
<comment type="function">
    <text evidence="17">Nuclease required for the repair of DNA interstrand cross-links (ICL). Acts as a 5'-3' exonuclease that anchors at a cut end of DNA and cleaves DNA successively at every third nucleotide, allowing to excise an ICL from one strand through flanking incisions.</text>
</comment>
<protein>
    <recommendedName>
        <fullName evidence="17">Fanconi-associated nuclease</fullName>
        <ecNumber evidence="17">3.1.4.1</ecNumber>
    </recommendedName>
</protein>
<feature type="region of interest" description="Disordered" evidence="18">
    <location>
        <begin position="857"/>
        <end position="954"/>
    </location>
</feature>
<comment type="similarity">
    <text evidence="3 17">Belongs to the FAN1 family.</text>
</comment>
<feature type="region of interest" description="Disordered" evidence="18">
    <location>
        <begin position="155"/>
        <end position="174"/>
    </location>
</feature>